<evidence type="ECO:0000256" key="1">
    <source>
        <dbReference type="ARBA" id="ARBA00022485"/>
    </source>
</evidence>
<accession>A0A1Y0EQ34</accession>
<evidence type="ECO:0000259" key="8">
    <source>
        <dbReference type="Pfam" id="PF03460"/>
    </source>
</evidence>
<dbReference type="PANTHER" id="PTHR32439">
    <property type="entry name" value="FERREDOXIN--NITRITE REDUCTASE, CHLOROPLASTIC"/>
    <property type="match status" value="1"/>
</dbReference>
<keyword evidence="1" id="KW-0004">4Fe-4S</keyword>
<evidence type="ECO:0000256" key="4">
    <source>
        <dbReference type="ARBA" id="ARBA00023002"/>
    </source>
</evidence>
<proteinExistence type="predicted"/>
<dbReference type="InterPro" id="IPR051329">
    <property type="entry name" value="NIR_SIR_4Fe-4S"/>
</dbReference>
<keyword evidence="2" id="KW-0349">Heme</keyword>
<name>A0A1Y0EQ34_9BURK</name>
<dbReference type="PANTHER" id="PTHR32439:SF9">
    <property type="entry name" value="BLR3264 PROTEIN"/>
    <property type="match status" value="1"/>
</dbReference>
<sequence>MPLQAWCLRLRACGDAVQARSWILPPTMASAFLVQGWCPTAWQPMRAHDGWLVRVRPQQATLRVAQWRQLADLAECHANGQLELTRLGNVQLRAVPDAAVAPLRQGLVAAALVHGDPEADAAPAVHCSPFHHTGDRTHQLAQALSQAVATALRPDVLRAAGLTPLPSKFSLLVDNPQQHLRRLQADLRIWPLAQGYALALGSAPTPTPAPSAGSGPVWLPELPEVVAAAVGVARWFAQARLQRQPHPTRLAALLPDHPPPLHGSPYSGPDHPLPTAPEPPQPGQATAWGLLAGAPLGRIDTRHLRRALGALPPAAEVRVTPWRSLLFCGADRAALQLTPDDARAWILDADDARLRVSACTGAPGCTQALATTQAPALRWAPQVPAGKHLHVSGCAKRCALPADADALACATLAESDTVSSPPRSSKNGDNPILHDVHWTVDTPHPGSRFTPDEIRAFQTLTHAA</sequence>
<reference evidence="9 10" key="1">
    <citation type="submission" date="2017-05" db="EMBL/GenBank/DDBJ databases">
        <authorList>
            <person name="Song R."/>
            <person name="Chenine A.L."/>
            <person name="Ruprecht R.M."/>
        </authorList>
    </citation>
    <scope>NUCLEOTIDE SEQUENCE [LARGE SCALE GENOMIC DNA]</scope>
    <source>
        <strain evidence="9 10">DSM 26136</strain>
    </source>
</reference>
<gene>
    <name evidence="9" type="ORF">CCO03_13770</name>
</gene>
<dbReference type="Gene3D" id="3.90.480.10">
    <property type="entry name" value="Sulfite Reductase Hemoprotein,Domain 2"/>
    <property type="match status" value="1"/>
</dbReference>
<feature type="compositionally biased region" description="Pro residues" evidence="7">
    <location>
        <begin position="271"/>
        <end position="282"/>
    </location>
</feature>
<dbReference type="InterPro" id="IPR045854">
    <property type="entry name" value="NO2/SO3_Rdtase_4Fe4S_sf"/>
</dbReference>
<dbReference type="Pfam" id="PF03460">
    <property type="entry name" value="NIR_SIR_ferr"/>
    <property type="match status" value="1"/>
</dbReference>
<dbReference type="KEGG" id="cser:CCO03_13770"/>
<dbReference type="InterPro" id="IPR005117">
    <property type="entry name" value="NiRdtase/SiRdtase_haem-b_fer"/>
</dbReference>
<dbReference type="Proteomes" id="UP000196138">
    <property type="component" value="Chromosome"/>
</dbReference>
<evidence type="ECO:0000313" key="10">
    <source>
        <dbReference type="Proteomes" id="UP000196138"/>
    </source>
</evidence>
<evidence type="ECO:0000256" key="7">
    <source>
        <dbReference type="SAM" id="MobiDB-lite"/>
    </source>
</evidence>
<organism evidence="9 10">
    <name type="scientific">Comamonas serinivorans</name>
    <dbReference type="NCBI Taxonomy" id="1082851"/>
    <lineage>
        <taxon>Bacteria</taxon>
        <taxon>Pseudomonadati</taxon>
        <taxon>Pseudomonadota</taxon>
        <taxon>Betaproteobacteria</taxon>
        <taxon>Burkholderiales</taxon>
        <taxon>Comamonadaceae</taxon>
        <taxon>Comamonas</taxon>
    </lineage>
</organism>
<dbReference type="OrthoDB" id="7459360at2"/>
<evidence type="ECO:0000256" key="2">
    <source>
        <dbReference type="ARBA" id="ARBA00022617"/>
    </source>
</evidence>
<keyword evidence="3" id="KW-0479">Metal-binding</keyword>
<keyword evidence="10" id="KW-1185">Reference proteome</keyword>
<dbReference type="EMBL" id="CP021455">
    <property type="protein sequence ID" value="ARU05608.1"/>
    <property type="molecule type" value="Genomic_DNA"/>
</dbReference>
<dbReference type="GO" id="GO:0051539">
    <property type="term" value="F:4 iron, 4 sulfur cluster binding"/>
    <property type="evidence" value="ECO:0007669"/>
    <property type="project" value="UniProtKB-KW"/>
</dbReference>
<dbReference type="GO" id="GO:0016491">
    <property type="term" value="F:oxidoreductase activity"/>
    <property type="evidence" value="ECO:0007669"/>
    <property type="project" value="UniProtKB-KW"/>
</dbReference>
<dbReference type="InterPro" id="IPR036136">
    <property type="entry name" value="Nit/Sulf_reduc_fer-like_dom_sf"/>
</dbReference>
<evidence type="ECO:0000256" key="6">
    <source>
        <dbReference type="ARBA" id="ARBA00023014"/>
    </source>
</evidence>
<feature type="region of interest" description="Disordered" evidence="7">
    <location>
        <begin position="254"/>
        <end position="282"/>
    </location>
</feature>
<dbReference type="GO" id="GO:0046872">
    <property type="term" value="F:metal ion binding"/>
    <property type="evidence" value="ECO:0007669"/>
    <property type="project" value="UniProtKB-KW"/>
</dbReference>
<dbReference type="SUPFAM" id="SSF56014">
    <property type="entry name" value="Nitrite and sulphite reductase 4Fe-4S domain-like"/>
    <property type="match status" value="1"/>
</dbReference>
<dbReference type="SUPFAM" id="SSF55124">
    <property type="entry name" value="Nitrite/Sulfite reductase N-terminal domain-like"/>
    <property type="match status" value="1"/>
</dbReference>
<protein>
    <recommendedName>
        <fullName evidence="8">Nitrite/Sulfite reductase ferredoxin-like domain-containing protein</fullName>
    </recommendedName>
</protein>
<keyword evidence="5" id="KW-0408">Iron</keyword>
<keyword evidence="4" id="KW-0560">Oxidoreductase</keyword>
<evidence type="ECO:0000313" key="9">
    <source>
        <dbReference type="EMBL" id="ARU05608.1"/>
    </source>
</evidence>
<feature type="domain" description="Nitrite/Sulfite reductase ferredoxin-like" evidence="8">
    <location>
        <begin position="47"/>
        <end position="109"/>
    </location>
</feature>
<evidence type="ECO:0000256" key="3">
    <source>
        <dbReference type="ARBA" id="ARBA00022723"/>
    </source>
</evidence>
<evidence type="ECO:0000256" key="5">
    <source>
        <dbReference type="ARBA" id="ARBA00023004"/>
    </source>
</evidence>
<dbReference type="AlphaFoldDB" id="A0A1Y0EQ34"/>
<dbReference type="Gene3D" id="3.30.413.10">
    <property type="entry name" value="Sulfite Reductase Hemoprotein, domain 1"/>
    <property type="match status" value="1"/>
</dbReference>
<keyword evidence="6" id="KW-0411">Iron-sulfur</keyword>